<comment type="caution">
    <text evidence="2">The sequence shown here is derived from an EMBL/GenBank/DDBJ whole genome shotgun (WGS) entry which is preliminary data.</text>
</comment>
<feature type="region of interest" description="Disordered" evidence="1">
    <location>
        <begin position="118"/>
        <end position="153"/>
    </location>
</feature>
<dbReference type="PANTHER" id="PTHR36072">
    <property type="entry name" value="OS01G0541600 PROTEIN"/>
    <property type="match status" value="1"/>
</dbReference>
<dbReference type="InterPro" id="IPR007175">
    <property type="entry name" value="Rpr2/Snm1/Rpp21"/>
</dbReference>
<accession>A0A699L3V2</accession>
<protein>
    <recommendedName>
        <fullName evidence="3">RNAse P, Rpr2/Rpp21 subunit</fullName>
    </recommendedName>
</protein>
<organism evidence="2">
    <name type="scientific">Tanacetum cinerariifolium</name>
    <name type="common">Dalmatian daisy</name>
    <name type="synonym">Chrysanthemum cinerariifolium</name>
    <dbReference type="NCBI Taxonomy" id="118510"/>
    <lineage>
        <taxon>Eukaryota</taxon>
        <taxon>Viridiplantae</taxon>
        <taxon>Streptophyta</taxon>
        <taxon>Embryophyta</taxon>
        <taxon>Tracheophyta</taxon>
        <taxon>Spermatophyta</taxon>
        <taxon>Magnoliopsida</taxon>
        <taxon>eudicotyledons</taxon>
        <taxon>Gunneridae</taxon>
        <taxon>Pentapetalae</taxon>
        <taxon>asterids</taxon>
        <taxon>campanulids</taxon>
        <taxon>Asterales</taxon>
        <taxon>Asteraceae</taxon>
        <taxon>Asteroideae</taxon>
        <taxon>Anthemideae</taxon>
        <taxon>Anthemidinae</taxon>
        <taxon>Tanacetum</taxon>
    </lineage>
</organism>
<evidence type="ECO:0008006" key="3">
    <source>
        <dbReference type="Google" id="ProtNLM"/>
    </source>
</evidence>
<name>A0A699L3V2_TANCI</name>
<proteinExistence type="predicted"/>
<evidence type="ECO:0000313" key="2">
    <source>
        <dbReference type="EMBL" id="GFB24377.1"/>
    </source>
</evidence>
<dbReference type="AlphaFoldDB" id="A0A699L3V2"/>
<dbReference type="EMBL" id="BKCJ010583767">
    <property type="protein sequence ID" value="GFB24377.1"/>
    <property type="molecule type" value="Genomic_DNA"/>
</dbReference>
<dbReference type="PANTHER" id="PTHR36072:SF2">
    <property type="entry name" value="OS01G0531000 PROTEIN"/>
    <property type="match status" value="1"/>
</dbReference>
<gene>
    <name evidence="2" type="ORF">Tci_696348</name>
</gene>
<sequence>MSVTMREASTGKKQTNVKSSLKLQHIKDLAVWASHDAAIPSLGAFFGHHFAASTEALGSPIDPSLLTCQRCESMLHPGFNCTIRIEKNKTNSRHKGKKTANHPRNNIVYTCNFCSHRTMKRGTPQNRSQHKDKTHSKSTNNKSNSTASSSKIKAPKYKDNFVAKVIAAPLRSTPDEPSRGRMGNLETLKIKGKSADMNHIAASLGSRLDNSGRGSMGILEVCETLEVKDNFVDINTIATPIRSTVDSPTVNFGIIEMGETLGTKTDSIASGPNADDLEGGKMGVLEISETLKVKDGSAHINTITSPPGSTSDDPMGDIGNVEISETLKVINESTASALNEDDPNRGKMDTLEISETLKALEDFTDINTTASDLRGNIGVVEISETLEV</sequence>
<feature type="compositionally biased region" description="Low complexity" evidence="1">
    <location>
        <begin position="137"/>
        <end position="152"/>
    </location>
</feature>
<reference evidence="2" key="1">
    <citation type="journal article" date="2019" name="Sci. Rep.">
        <title>Draft genome of Tanacetum cinerariifolium, the natural source of mosquito coil.</title>
        <authorList>
            <person name="Yamashiro T."/>
            <person name="Shiraishi A."/>
            <person name="Satake H."/>
            <person name="Nakayama K."/>
        </authorList>
    </citation>
    <scope>NUCLEOTIDE SEQUENCE</scope>
</reference>
<dbReference type="GO" id="GO:0006396">
    <property type="term" value="P:RNA processing"/>
    <property type="evidence" value="ECO:0007669"/>
    <property type="project" value="InterPro"/>
</dbReference>
<feature type="non-terminal residue" evidence="2">
    <location>
        <position position="388"/>
    </location>
</feature>
<dbReference type="Gene3D" id="6.20.50.20">
    <property type="match status" value="1"/>
</dbReference>
<evidence type="ECO:0000256" key="1">
    <source>
        <dbReference type="SAM" id="MobiDB-lite"/>
    </source>
</evidence>
<dbReference type="Pfam" id="PF04032">
    <property type="entry name" value="Rpr2"/>
    <property type="match status" value="1"/>
</dbReference>